<reference evidence="3" key="1">
    <citation type="submission" date="2022-10" db="EMBL/GenBank/DDBJ databases">
        <title>Chitinophaga sp. nov., isolated from soil.</title>
        <authorList>
            <person name="Jeon C.O."/>
        </authorList>
    </citation>
    <scope>NUCLEOTIDE SEQUENCE</scope>
    <source>
        <strain evidence="3">R8</strain>
    </source>
</reference>
<evidence type="ECO:0000313" key="4">
    <source>
        <dbReference type="Proteomes" id="UP001162741"/>
    </source>
</evidence>
<keyword evidence="1" id="KW-0597">Phosphoprotein</keyword>
<protein>
    <submittedName>
        <fullName evidence="3">Response regulator</fullName>
    </submittedName>
</protein>
<keyword evidence="4" id="KW-1185">Reference proteome</keyword>
<feature type="modified residue" description="4-aspartylphosphate" evidence="1">
    <location>
        <position position="65"/>
    </location>
</feature>
<dbReference type="Gene3D" id="3.40.50.2300">
    <property type="match status" value="1"/>
</dbReference>
<dbReference type="Pfam" id="PF00072">
    <property type="entry name" value="Response_reg"/>
    <property type="match status" value="1"/>
</dbReference>
<dbReference type="PANTHER" id="PTHR44520">
    <property type="entry name" value="RESPONSE REGULATOR RCP1-RELATED"/>
    <property type="match status" value="1"/>
</dbReference>
<dbReference type="InterPro" id="IPR052893">
    <property type="entry name" value="TCS_response_regulator"/>
</dbReference>
<dbReference type="Proteomes" id="UP001162741">
    <property type="component" value="Chromosome"/>
</dbReference>
<dbReference type="SMART" id="SM00448">
    <property type="entry name" value="REC"/>
    <property type="match status" value="1"/>
</dbReference>
<name>A0ABY6J0A5_9BACT</name>
<accession>A0ABY6J0A5</accession>
<dbReference type="EMBL" id="CP107006">
    <property type="protein sequence ID" value="UYQ91754.1"/>
    <property type="molecule type" value="Genomic_DNA"/>
</dbReference>
<dbReference type="SUPFAM" id="SSF52172">
    <property type="entry name" value="CheY-like"/>
    <property type="match status" value="1"/>
</dbReference>
<feature type="domain" description="Response regulatory" evidence="2">
    <location>
        <begin position="10"/>
        <end position="132"/>
    </location>
</feature>
<dbReference type="PROSITE" id="PS50110">
    <property type="entry name" value="RESPONSE_REGULATORY"/>
    <property type="match status" value="1"/>
</dbReference>
<evidence type="ECO:0000256" key="1">
    <source>
        <dbReference type="PROSITE-ProRule" id="PRU00169"/>
    </source>
</evidence>
<organism evidence="3 4">
    <name type="scientific">Chitinophaga horti</name>
    <dbReference type="NCBI Taxonomy" id="2920382"/>
    <lineage>
        <taxon>Bacteria</taxon>
        <taxon>Pseudomonadati</taxon>
        <taxon>Bacteroidota</taxon>
        <taxon>Chitinophagia</taxon>
        <taxon>Chitinophagales</taxon>
        <taxon>Chitinophagaceae</taxon>
        <taxon>Chitinophaga</taxon>
    </lineage>
</organism>
<proteinExistence type="predicted"/>
<evidence type="ECO:0000259" key="2">
    <source>
        <dbReference type="PROSITE" id="PS50110"/>
    </source>
</evidence>
<evidence type="ECO:0000313" key="3">
    <source>
        <dbReference type="EMBL" id="UYQ91754.1"/>
    </source>
</evidence>
<dbReference type="RefSeq" id="WP_264280130.1">
    <property type="nucleotide sequence ID" value="NZ_CP107006.1"/>
</dbReference>
<dbReference type="InterPro" id="IPR011006">
    <property type="entry name" value="CheY-like_superfamily"/>
</dbReference>
<dbReference type="InterPro" id="IPR001789">
    <property type="entry name" value="Sig_transdc_resp-reg_receiver"/>
</dbReference>
<gene>
    <name evidence="3" type="ORF">MKQ68_16830</name>
</gene>
<sequence>MQFLGHSNRLILLAEDDTDDHELLKNAFNEIDPAWQVHCIANGKKFVQHLDTIQDDQLPALLVLDYNIPELTGVEIVEALNHRGRYLGIPKVIWSTSASPVYKAKSIELGVADYVIKPSDIASFRDIAQHMLSFIKS</sequence>